<dbReference type="EMBL" id="CH954178">
    <property type="protein sequence ID" value="EDV50962.2"/>
    <property type="molecule type" value="Genomic_DNA"/>
</dbReference>
<evidence type="ECO:0000256" key="1">
    <source>
        <dbReference type="SAM" id="MobiDB-lite"/>
    </source>
</evidence>
<dbReference type="eggNOG" id="ENOG502T92H">
    <property type="taxonomic scope" value="Eukaryota"/>
</dbReference>
<organism evidence="2 3">
    <name type="scientific">Drosophila erecta</name>
    <name type="common">Fruit fly</name>
    <dbReference type="NCBI Taxonomy" id="7220"/>
    <lineage>
        <taxon>Eukaryota</taxon>
        <taxon>Metazoa</taxon>
        <taxon>Ecdysozoa</taxon>
        <taxon>Arthropoda</taxon>
        <taxon>Hexapoda</taxon>
        <taxon>Insecta</taxon>
        <taxon>Pterygota</taxon>
        <taxon>Neoptera</taxon>
        <taxon>Endopterygota</taxon>
        <taxon>Diptera</taxon>
        <taxon>Brachycera</taxon>
        <taxon>Muscomorpha</taxon>
        <taxon>Ephydroidea</taxon>
        <taxon>Drosophilidae</taxon>
        <taxon>Drosophila</taxon>
        <taxon>Sophophora</taxon>
    </lineage>
</organism>
<evidence type="ECO:0000313" key="2">
    <source>
        <dbReference type="EMBL" id="EDV50962.2"/>
    </source>
</evidence>
<dbReference type="Proteomes" id="UP000008711">
    <property type="component" value="Unassembled WGS sequence"/>
</dbReference>
<dbReference type="KEGG" id="der:6544079"/>
<dbReference type="InterPro" id="IPR007970">
    <property type="entry name" value="DUF733"/>
</dbReference>
<name>B3NG61_DROER</name>
<reference evidence="2 3" key="1">
    <citation type="journal article" date="2007" name="Nature">
        <title>Evolution of genes and genomes on the Drosophila phylogeny.</title>
        <authorList>
            <consortium name="Drosophila 12 Genomes Consortium"/>
            <person name="Clark A.G."/>
            <person name="Eisen M.B."/>
            <person name="Smith D.R."/>
            <person name="Bergman C.M."/>
            <person name="Oliver B."/>
            <person name="Markow T.A."/>
            <person name="Kaufman T.C."/>
            <person name="Kellis M."/>
            <person name="Gelbart W."/>
            <person name="Iyer V.N."/>
            <person name="Pollard D.A."/>
            <person name="Sackton T.B."/>
            <person name="Larracuente A.M."/>
            <person name="Singh N.D."/>
            <person name="Abad J.P."/>
            <person name="Abt D.N."/>
            <person name="Adryan B."/>
            <person name="Aguade M."/>
            <person name="Akashi H."/>
            <person name="Anderson W.W."/>
            <person name="Aquadro C.F."/>
            <person name="Ardell D.H."/>
            <person name="Arguello R."/>
            <person name="Artieri C.G."/>
            <person name="Barbash D.A."/>
            <person name="Barker D."/>
            <person name="Barsanti P."/>
            <person name="Batterham P."/>
            <person name="Batzoglou S."/>
            <person name="Begun D."/>
            <person name="Bhutkar A."/>
            <person name="Blanco E."/>
            <person name="Bosak S.A."/>
            <person name="Bradley R.K."/>
            <person name="Brand A.D."/>
            <person name="Brent M.R."/>
            <person name="Brooks A.N."/>
            <person name="Brown R.H."/>
            <person name="Butlin R.K."/>
            <person name="Caggese C."/>
            <person name="Calvi B.R."/>
            <person name="Bernardo de Carvalho A."/>
            <person name="Caspi A."/>
            <person name="Castrezana S."/>
            <person name="Celniker S.E."/>
            <person name="Chang J.L."/>
            <person name="Chapple C."/>
            <person name="Chatterji S."/>
            <person name="Chinwalla A."/>
            <person name="Civetta A."/>
            <person name="Clifton S.W."/>
            <person name="Comeron J.M."/>
            <person name="Costello J.C."/>
            <person name="Coyne J.A."/>
            <person name="Daub J."/>
            <person name="David R.G."/>
            <person name="Delcher A.L."/>
            <person name="Delehaunty K."/>
            <person name="Do C.B."/>
            <person name="Ebling H."/>
            <person name="Edwards K."/>
            <person name="Eickbush T."/>
            <person name="Evans J.D."/>
            <person name="Filipski A."/>
            <person name="Findeiss S."/>
            <person name="Freyhult E."/>
            <person name="Fulton L."/>
            <person name="Fulton R."/>
            <person name="Garcia A.C."/>
            <person name="Gardiner A."/>
            <person name="Garfield D.A."/>
            <person name="Garvin B.E."/>
            <person name="Gibson G."/>
            <person name="Gilbert D."/>
            <person name="Gnerre S."/>
            <person name="Godfrey J."/>
            <person name="Good R."/>
            <person name="Gotea V."/>
            <person name="Gravely B."/>
            <person name="Greenberg A.J."/>
            <person name="Griffiths-Jones S."/>
            <person name="Gross S."/>
            <person name="Guigo R."/>
            <person name="Gustafson E.A."/>
            <person name="Haerty W."/>
            <person name="Hahn M.W."/>
            <person name="Halligan D.L."/>
            <person name="Halpern A.L."/>
            <person name="Halter G.M."/>
            <person name="Han M.V."/>
            <person name="Heger A."/>
            <person name="Hillier L."/>
            <person name="Hinrichs A.S."/>
            <person name="Holmes I."/>
            <person name="Hoskins R.A."/>
            <person name="Hubisz M.J."/>
            <person name="Hultmark D."/>
            <person name="Huntley M.A."/>
            <person name="Jaffe D.B."/>
            <person name="Jagadeeshan S."/>
            <person name="Jeck W.R."/>
            <person name="Johnson J."/>
            <person name="Jones C.D."/>
            <person name="Jordan W.C."/>
            <person name="Karpen G.H."/>
            <person name="Kataoka E."/>
            <person name="Keightley P.D."/>
            <person name="Kheradpour P."/>
            <person name="Kirkness E.F."/>
            <person name="Koerich L.B."/>
            <person name="Kristiansen K."/>
            <person name="Kudrna D."/>
            <person name="Kulathinal R.J."/>
            <person name="Kumar S."/>
            <person name="Kwok R."/>
            <person name="Lander E."/>
            <person name="Langley C.H."/>
            <person name="Lapoint R."/>
            <person name="Lazzaro B.P."/>
            <person name="Lee S.J."/>
            <person name="Levesque L."/>
            <person name="Li R."/>
            <person name="Lin C.F."/>
            <person name="Lin M.F."/>
            <person name="Lindblad-Toh K."/>
            <person name="Llopart A."/>
            <person name="Long M."/>
            <person name="Low L."/>
            <person name="Lozovsky E."/>
            <person name="Lu J."/>
            <person name="Luo M."/>
            <person name="Machado C.A."/>
            <person name="Makalowski W."/>
            <person name="Marzo M."/>
            <person name="Matsuda M."/>
            <person name="Matzkin L."/>
            <person name="McAllister B."/>
            <person name="McBride C.S."/>
            <person name="McKernan B."/>
            <person name="McKernan K."/>
            <person name="Mendez-Lago M."/>
            <person name="Minx P."/>
            <person name="Mollenhauer M.U."/>
            <person name="Montooth K."/>
            <person name="Mount S.M."/>
            <person name="Mu X."/>
            <person name="Myers E."/>
            <person name="Negre B."/>
            <person name="Newfeld S."/>
            <person name="Nielsen R."/>
            <person name="Noor M.A."/>
            <person name="O'Grady P."/>
            <person name="Pachter L."/>
            <person name="Papaceit M."/>
            <person name="Parisi M.J."/>
            <person name="Parisi M."/>
            <person name="Parts L."/>
            <person name="Pedersen J.S."/>
            <person name="Pesole G."/>
            <person name="Phillippy A.M."/>
            <person name="Ponting C.P."/>
            <person name="Pop M."/>
            <person name="Porcelli D."/>
            <person name="Powell J.R."/>
            <person name="Prohaska S."/>
            <person name="Pruitt K."/>
            <person name="Puig M."/>
            <person name="Quesneville H."/>
            <person name="Ram K.R."/>
            <person name="Rand D."/>
            <person name="Rasmussen M.D."/>
            <person name="Reed L.K."/>
            <person name="Reenan R."/>
            <person name="Reily A."/>
            <person name="Remington K.A."/>
            <person name="Rieger T.T."/>
            <person name="Ritchie M.G."/>
            <person name="Robin C."/>
            <person name="Rogers Y.H."/>
            <person name="Rohde C."/>
            <person name="Rozas J."/>
            <person name="Rubenfield M.J."/>
            <person name="Ruiz A."/>
            <person name="Russo S."/>
            <person name="Salzberg S.L."/>
            <person name="Sanchez-Gracia A."/>
            <person name="Saranga D.J."/>
            <person name="Sato H."/>
            <person name="Schaeffer S.W."/>
            <person name="Schatz M.C."/>
            <person name="Schlenke T."/>
            <person name="Schwartz R."/>
            <person name="Segarra C."/>
            <person name="Singh R.S."/>
            <person name="Sirot L."/>
            <person name="Sirota M."/>
            <person name="Sisneros N.B."/>
            <person name="Smith C.D."/>
            <person name="Smith T.F."/>
            <person name="Spieth J."/>
            <person name="Stage D.E."/>
            <person name="Stark A."/>
            <person name="Stephan W."/>
            <person name="Strausberg R.L."/>
            <person name="Strempel S."/>
            <person name="Sturgill D."/>
            <person name="Sutton G."/>
            <person name="Sutton G.G."/>
            <person name="Tao W."/>
            <person name="Teichmann S."/>
            <person name="Tobari Y.N."/>
            <person name="Tomimura Y."/>
            <person name="Tsolas J.M."/>
            <person name="Valente V.L."/>
            <person name="Venter E."/>
            <person name="Venter J.C."/>
            <person name="Vicario S."/>
            <person name="Vieira F.G."/>
            <person name="Vilella A.J."/>
            <person name="Villasante A."/>
            <person name="Walenz B."/>
            <person name="Wang J."/>
            <person name="Wasserman M."/>
            <person name="Watts T."/>
            <person name="Wilson D."/>
            <person name="Wilson R.K."/>
            <person name="Wing R.A."/>
            <person name="Wolfner M.F."/>
            <person name="Wong A."/>
            <person name="Wong G.K."/>
            <person name="Wu C.I."/>
            <person name="Wu G."/>
            <person name="Yamamoto D."/>
            <person name="Yang H.P."/>
            <person name="Yang S.P."/>
            <person name="Yorke J.A."/>
            <person name="Yoshida K."/>
            <person name="Zdobnov E."/>
            <person name="Zhang P."/>
            <person name="Zhang Y."/>
            <person name="Zimin A.V."/>
            <person name="Baldwin J."/>
            <person name="Abdouelleil A."/>
            <person name="Abdulkadir J."/>
            <person name="Abebe A."/>
            <person name="Abera B."/>
            <person name="Abreu J."/>
            <person name="Acer S.C."/>
            <person name="Aftuck L."/>
            <person name="Alexander A."/>
            <person name="An P."/>
            <person name="Anderson E."/>
            <person name="Anderson S."/>
            <person name="Arachi H."/>
            <person name="Azer M."/>
            <person name="Bachantsang P."/>
            <person name="Barry A."/>
            <person name="Bayul T."/>
            <person name="Berlin A."/>
            <person name="Bessette D."/>
            <person name="Bloom T."/>
            <person name="Blye J."/>
            <person name="Boguslavskiy L."/>
            <person name="Bonnet C."/>
            <person name="Boukhgalter B."/>
            <person name="Bourzgui I."/>
            <person name="Brown A."/>
            <person name="Cahill P."/>
            <person name="Channer S."/>
            <person name="Cheshatsang Y."/>
            <person name="Chuda L."/>
            <person name="Citroen M."/>
            <person name="Collymore A."/>
            <person name="Cooke P."/>
            <person name="Costello M."/>
            <person name="D'Aco K."/>
            <person name="Daza R."/>
            <person name="De Haan G."/>
            <person name="DeGray S."/>
            <person name="DeMaso C."/>
            <person name="Dhargay N."/>
            <person name="Dooley K."/>
            <person name="Dooley E."/>
            <person name="Doricent M."/>
            <person name="Dorje P."/>
            <person name="Dorjee K."/>
            <person name="Dupes A."/>
            <person name="Elong R."/>
            <person name="Falk J."/>
            <person name="Farina A."/>
            <person name="Faro S."/>
            <person name="Ferguson D."/>
            <person name="Fisher S."/>
            <person name="Foley C.D."/>
            <person name="Franke A."/>
            <person name="Friedrich D."/>
            <person name="Gadbois L."/>
            <person name="Gearin G."/>
            <person name="Gearin C.R."/>
            <person name="Giannoukos G."/>
            <person name="Goode T."/>
            <person name="Graham J."/>
            <person name="Grandbois E."/>
            <person name="Grewal S."/>
            <person name="Gyaltsen K."/>
            <person name="Hafez N."/>
            <person name="Hagos B."/>
            <person name="Hall J."/>
            <person name="Henson C."/>
            <person name="Hollinger A."/>
            <person name="Honan T."/>
            <person name="Huard M.D."/>
            <person name="Hughes L."/>
            <person name="Hurhula B."/>
            <person name="Husby M.E."/>
            <person name="Kamat A."/>
            <person name="Kanga B."/>
            <person name="Kashin S."/>
            <person name="Khazanovich D."/>
            <person name="Kisner P."/>
            <person name="Lance K."/>
            <person name="Lara M."/>
            <person name="Lee W."/>
            <person name="Lennon N."/>
            <person name="Letendre F."/>
            <person name="LeVine R."/>
            <person name="Lipovsky A."/>
            <person name="Liu X."/>
            <person name="Liu J."/>
            <person name="Liu S."/>
            <person name="Lokyitsang T."/>
            <person name="Lokyitsang Y."/>
            <person name="Lubonja R."/>
            <person name="Lui A."/>
            <person name="MacDonald P."/>
            <person name="Magnisalis V."/>
            <person name="Maru K."/>
            <person name="Matthews C."/>
            <person name="McCusker W."/>
            <person name="McDonough S."/>
            <person name="Mehta T."/>
            <person name="Meldrim J."/>
            <person name="Meneus L."/>
            <person name="Mihai O."/>
            <person name="Mihalev A."/>
            <person name="Mihova T."/>
            <person name="Mittelman R."/>
            <person name="Mlenga V."/>
            <person name="Montmayeur A."/>
            <person name="Mulrain L."/>
            <person name="Navidi A."/>
            <person name="Naylor J."/>
            <person name="Negash T."/>
            <person name="Nguyen T."/>
            <person name="Nguyen N."/>
            <person name="Nicol R."/>
            <person name="Norbu C."/>
            <person name="Norbu N."/>
            <person name="Novod N."/>
            <person name="O'Neill B."/>
            <person name="Osman S."/>
            <person name="Markiewicz E."/>
            <person name="Oyono O.L."/>
            <person name="Patti C."/>
            <person name="Phunkhang P."/>
            <person name="Pierre F."/>
            <person name="Priest M."/>
            <person name="Raghuraman S."/>
            <person name="Rege F."/>
            <person name="Reyes R."/>
            <person name="Rise C."/>
            <person name="Rogov P."/>
            <person name="Ross K."/>
            <person name="Ryan E."/>
            <person name="Settipalli S."/>
            <person name="Shea T."/>
            <person name="Sherpa N."/>
            <person name="Shi L."/>
            <person name="Shih D."/>
            <person name="Sparrow T."/>
            <person name="Spaulding J."/>
            <person name="Stalker J."/>
            <person name="Stange-Thomann N."/>
            <person name="Stavropoulos S."/>
            <person name="Stone C."/>
            <person name="Strader C."/>
            <person name="Tesfaye S."/>
            <person name="Thomson T."/>
            <person name="Thoulutsang Y."/>
            <person name="Thoulutsang D."/>
            <person name="Topham K."/>
            <person name="Topping I."/>
            <person name="Tsamla T."/>
            <person name="Vassiliev H."/>
            <person name="Vo A."/>
            <person name="Wangchuk T."/>
            <person name="Wangdi T."/>
            <person name="Weiand M."/>
            <person name="Wilkinson J."/>
            <person name="Wilson A."/>
            <person name="Yadav S."/>
            <person name="Young G."/>
            <person name="Yu Q."/>
            <person name="Zembek L."/>
            <person name="Zhong D."/>
            <person name="Zimmer A."/>
            <person name="Zwirko Z."/>
            <person name="Jaffe D.B."/>
            <person name="Alvarez P."/>
            <person name="Brockman W."/>
            <person name="Butler J."/>
            <person name="Chin C."/>
            <person name="Gnerre S."/>
            <person name="Grabherr M."/>
            <person name="Kleber M."/>
            <person name="Mauceli E."/>
            <person name="MacCallum I."/>
        </authorList>
    </citation>
    <scope>NUCLEOTIDE SEQUENCE [LARGE SCALE GENOMIC DNA]</scope>
    <source>
        <strain evidence="2 3">TSC#14021-0224.01</strain>
    </source>
</reference>
<dbReference type="AlphaFoldDB" id="B3NG61"/>
<reference evidence="2 3" key="2">
    <citation type="journal article" date="2008" name="Bioinformatics">
        <title>Assembly reconciliation.</title>
        <authorList>
            <person name="Zimin A.V."/>
            <person name="Smith D.R."/>
            <person name="Sutton G."/>
            <person name="Yorke J.A."/>
        </authorList>
    </citation>
    <scope>NUCLEOTIDE SEQUENCE [LARGE SCALE GENOMIC DNA]</scope>
    <source>
        <strain evidence="2 3">TSC#14021-0224.01</strain>
    </source>
</reference>
<keyword evidence="3" id="KW-1185">Reference proteome</keyword>
<evidence type="ECO:0000313" key="3">
    <source>
        <dbReference type="Proteomes" id="UP000008711"/>
    </source>
</evidence>
<gene>
    <name evidence="2" type="primary">Dere\GG15244</name>
    <name evidence="2" type="synonym">dere_GLEANR_15337</name>
    <name evidence="2" type="synonym">GG15244</name>
    <name evidence="2" type="ORF">Dere_GG15244</name>
</gene>
<feature type="compositionally biased region" description="Basic and acidic residues" evidence="1">
    <location>
        <begin position="101"/>
        <end position="116"/>
    </location>
</feature>
<dbReference type="Pfam" id="PF05306">
    <property type="entry name" value="DUF733"/>
    <property type="match status" value="1"/>
</dbReference>
<dbReference type="OrthoDB" id="7935653at2759"/>
<proteinExistence type="predicted"/>
<dbReference type="HOGENOM" id="CLU_164977_0_0_1"/>
<accession>B3NG61</accession>
<protein>
    <submittedName>
        <fullName evidence="2">Uncharacterized protein</fullName>
    </submittedName>
</protein>
<feature type="region of interest" description="Disordered" evidence="1">
    <location>
        <begin position="94"/>
        <end position="116"/>
    </location>
</feature>
<sequence length="116" mass="13794">MCYLHPADIISNHKPAAMEQEKMLKPTVTYHLFLYRVELARRNARQLRLSRTKIEITDELISNTVRNLKTCSMDDLKAVNRELLFKRKLRSNVSKLKKEARRQQRQENQDNSPKQD</sequence>